<evidence type="ECO:0000256" key="1">
    <source>
        <dbReference type="ARBA" id="ARBA00004123"/>
    </source>
</evidence>
<protein>
    <recommendedName>
        <fullName evidence="10">Sm domain-containing protein</fullName>
    </recommendedName>
</protein>
<evidence type="ECO:0000259" key="10">
    <source>
        <dbReference type="PROSITE" id="PS52002"/>
    </source>
</evidence>
<keyword evidence="9" id="KW-0812">Transmembrane</keyword>
<dbReference type="CDD" id="cd01725">
    <property type="entry name" value="LSm2"/>
    <property type="match status" value="1"/>
</dbReference>
<evidence type="ECO:0000256" key="6">
    <source>
        <dbReference type="ARBA" id="ARBA00023187"/>
    </source>
</evidence>
<dbReference type="OrthoDB" id="10256176at2759"/>
<evidence type="ECO:0000256" key="4">
    <source>
        <dbReference type="ARBA" id="ARBA00022728"/>
    </source>
</evidence>
<dbReference type="PANTHER" id="PTHR13829">
    <property type="entry name" value="SNRNP CORE PROTEIN FAMILY MEMBER"/>
    <property type="match status" value="1"/>
</dbReference>
<keyword evidence="8" id="KW-0687">Ribonucleoprotein</keyword>
<evidence type="ECO:0000256" key="3">
    <source>
        <dbReference type="ARBA" id="ARBA00022664"/>
    </source>
</evidence>
<evidence type="ECO:0000256" key="5">
    <source>
        <dbReference type="ARBA" id="ARBA00022884"/>
    </source>
</evidence>
<organism evidence="11 12">
    <name type="scientific">Diacronema lutheri</name>
    <name type="common">Unicellular marine alga</name>
    <name type="synonym">Monochrysis lutheri</name>
    <dbReference type="NCBI Taxonomy" id="2081491"/>
    <lineage>
        <taxon>Eukaryota</taxon>
        <taxon>Haptista</taxon>
        <taxon>Haptophyta</taxon>
        <taxon>Pavlovophyceae</taxon>
        <taxon>Pavlovales</taxon>
        <taxon>Pavlovaceae</taxon>
        <taxon>Diacronema</taxon>
    </lineage>
</organism>
<evidence type="ECO:0000313" key="11">
    <source>
        <dbReference type="EMBL" id="KAG8470331.1"/>
    </source>
</evidence>
<keyword evidence="9" id="KW-0472">Membrane</keyword>
<dbReference type="InterPro" id="IPR010920">
    <property type="entry name" value="LSM_dom_sf"/>
</dbReference>
<keyword evidence="6" id="KW-0508">mRNA splicing</keyword>
<feature type="transmembrane region" description="Helical" evidence="9">
    <location>
        <begin position="20"/>
        <end position="40"/>
    </location>
</feature>
<dbReference type="GO" id="GO:0003723">
    <property type="term" value="F:RNA binding"/>
    <property type="evidence" value="ECO:0007669"/>
    <property type="project" value="UniProtKB-KW"/>
</dbReference>
<evidence type="ECO:0000313" key="12">
    <source>
        <dbReference type="Proteomes" id="UP000751190"/>
    </source>
</evidence>
<keyword evidence="5" id="KW-0694">RNA-binding</keyword>
<dbReference type="GO" id="GO:0046540">
    <property type="term" value="C:U4/U6 x U5 tri-snRNP complex"/>
    <property type="evidence" value="ECO:0007669"/>
    <property type="project" value="TreeGrafter"/>
</dbReference>
<comment type="subcellular location">
    <subcellularLocation>
        <location evidence="1">Nucleus</location>
    </subcellularLocation>
</comment>
<dbReference type="GO" id="GO:0000932">
    <property type="term" value="C:P-body"/>
    <property type="evidence" value="ECO:0007669"/>
    <property type="project" value="TreeGrafter"/>
</dbReference>
<dbReference type="GO" id="GO:0071011">
    <property type="term" value="C:precatalytic spliceosome"/>
    <property type="evidence" value="ECO:0007669"/>
    <property type="project" value="TreeGrafter"/>
</dbReference>
<gene>
    <name evidence="11" type="ORF">KFE25_008752</name>
</gene>
<name>A0A8J6CGP6_DIALT</name>
<evidence type="ECO:0000256" key="2">
    <source>
        <dbReference type="ARBA" id="ARBA00006850"/>
    </source>
</evidence>
<comment type="caution">
    <text evidence="11">The sequence shown here is derived from an EMBL/GenBank/DDBJ whole genome shotgun (WGS) entry which is preliminary data.</text>
</comment>
<reference evidence="11" key="1">
    <citation type="submission" date="2021-05" db="EMBL/GenBank/DDBJ databases">
        <title>The genome of the haptophyte Pavlova lutheri (Diacronema luteri, Pavlovales) - a model for lipid biosynthesis in eukaryotic algae.</title>
        <authorList>
            <person name="Hulatt C.J."/>
            <person name="Posewitz M.C."/>
        </authorList>
    </citation>
    <scope>NUCLEOTIDE SEQUENCE</scope>
    <source>
        <strain evidence="11">NIVA-4/92</strain>
    </source>
</reference>
<keyword evidence="12" id="KW-1185">Reference proteome</keyword>
<dbReference type="Pfam" id="PF01423">
    <property type="entry name" value="LSM"/>
    <property type="match status" value="1"/>
</dbReference>
<keyword evidence="4" id="KW-0747">Spliceosome</keyword>
<sequence>MFMGSGLGPDGQPAKVGASTYVAWALCGVLLAGCWAWELYDSQNRPPEEARLPDSVLFYSFFKTLIGKEVVVELKNDLAIRGTLHSVDQYLNIKLLNVSVVEPDKFPHMQSVKHCFVRGSVIRYAQLPKADVDVELLQDATRKEAQQQRAAK</sequence>
<dbReference type="InterPro" id="IPR001163">
    <property type="entry name" value="Sm_dom_euk/arc"/>
</dbReference>
<dbReference type="Proteomes" id="UP000751190">
    <property type="component" value="Unassembled WGS sequence"/>
</dbReference>
<keyword evidence="3" id="KW-0507">mRNA processing</keyword>
<keyword evidence="7" id="KW-0539">Nucleus</keyword>
<proteinExistence type="inferred from homology"/>
<dbReference type="PROSITE" id="PS52002">
    <property type="entry name" value="SM"/>
    <property type="match status" value="1"/>
</dbReference>
<evidence type="ECO:0000256" key="8">
    <source>
        <dbReference type="ARBA" id="ARBA00023274"/>
    </source>
</evidence>
<dbReference type="FunFam" id="2.30.30.100:FF:000009">
    <property type="entry name" value="U6 snRNA-associated Sm-like protein LSm2"/>
    <property type="match status" value="1"/>
</dbReference>
<dbReference type="GO" id="GO:0005688">
    <property type="term" value="C:U6 snRNP"/>
    <property type="evidence" value="ECO:0007669"/>
    <property type="project" value="TreeGrafter"/>
</dbReference>
<dbReference type="GO" id="GO:0000398">
    <property type="term" value="P:mRNA splicing, via spliceosome"/>
    <property type="evidence" value="ECO:0007669"/>
    <property type="project" value="TreeGrafter"/>
</dbReference>
<dbReference type="InterPro" id="IPR047575">
    <property type="entry name" value="Sm"/>
</dbReference>
<dbReference type="GO" id="GO:0071013">
    <property type="term" value="C:catalytic step 2 spliceosome"/>
    <property type="evidence" value="ECO:0007669"/>
    <property type="project" value="TreeGrafter"/>
</dbReference>
<evidence type="ECO:0000256" key="9">
    <source>
        <dbReference type="SAM" id="Phobius"/>
    </source>
</evidence>
<dbReference type="EMBL" id="JAGTXO010000001">
    <property type="protein sequence ID" value="KAG8470331.1"/>
    <property type="molecule type" value="Genomic_DNA"/>
</dbReference>
<accession>A0A8J6CGP6</accession>
<dbReference type="AlphaFoldDB" id="A0A8J6CGP6"/>
<dbReference type="PANTHER" id="PTHR13829:SF2">
    <property type="entry name" value="U6 SNRNA-ASSOCIATED SM-LIKE PROTEIN LSM2"/>
    <property type="match status" value="1"/>
</dbReference>
<evidence type="ECO:0000256" key="7">
    <source>
        <dbReference type="ARBA" id="ARBA00023242"/>
    </source>
</evidence>
<dbReference type="SMART" id="SM00651">
    <property type="entry name" value="Sm"/>
    <property type="match status" value="1"/>
</dbReference>
<comment type="similarity">
    <text evidence="2">Belongs to the snRNP Sm proteins family.</text>
</comment>
<dbReference type="Gene3D" id="2.30.30.100">
    <property type="match status" value="1"/>
</dbReference>
<dbReference type="GO" id="GO:1990726">
    <property type="term" value="C:Lsm1-7-Pat1 complex"/>
    <property type="evidence" value="ECO:0007669"/>
    <property type="project" value="TreeGrafter"/>
</dbReference>
<dbReference type="SUPFAM" id="SSF50182">
    <property type="entry name" value="Sm-like ribonucleoproteins"/>
    <property type="match status" value="1"/>
</dbReference>
<keyword evidence="9" id="KW-1133">Transmembrane helix</keyword>
<dbReference type="InterPro" id="IPR016654">
    <property type="entry name" value="U6_snRNA_Lsm2"/>
</dbReference>
<feature type="domain" description="Sm" evidence="10">
    <location>
        <begin position="57"/>
        <end position="131"/>
    </location>
</feature>